<dbReference type="AlphaFoldDB" id="A0A1X2HZ34"/>
<dbReference type="Pfam" id="PF00010">
    <property type="entry name" value="HLH"/>
    <property type="match status" value="1"/>
</dbReference>
<keyword evidence="2" id="KW-0805">Transcription regulation</keyword>
<evidence type="ECO:0000313" key="8">
    <source>
        <dbReference type="EMBL" id="ORZ05763.1"/>
    </source>
</evidence>
<dbReference type="InterPro" id="IPR011598">
    <property type="entry name" value="bHLH_dom"/>
</dbReference>
<dbReference type="InterPro" id="IPR052207">
    <property type="entry name" value="Max-like/E-box_TFs"/>
</dbReference>
<feature type="region of interest" description="Disordered" evidence="6">
    <location>
        <begin position="1"/>
        <end position="22"/>
    </location>
</feature>
<protein>
    <recommendedName>
        <fullName evidence="7">BHLH domain-containing protein</fullName>
    </recommendedName>
</protein>
<keyword evidence="3" id="KW-0238">DNA-binding</keyword>
<gene>
    <name evidence="8" type="ORF">BCR42DRAFT_361447</name>
</gene>
<dbReference type="PANTHER" id="PTHR15741">
    <property type="entry name" value="BASIC HELIX-LOOP-HELIX ZIP TRANSCRIPTION FACTOR"/>
    <property type="match status" value="1"/>
</dbReference>
<evidence type="ECO:0000259" key="7">
    <source>
        <dbReference type="PROSITE" id="PS50888"/>
    </source>
</evidence>
<dbReference type="PROSITE" id="PS50888">
    <property type="entry name" value="BHLH"/>
    <property type="match status" value="1"/>
</dbReference>
<evidence type="ECO:0000313" key="9">
    <source>
        <dbReference type="Proteomes" id="UP000193560"/>
    </source>
</evidence>
<evidence type="ECO:0000256" key="6">
    <source>
        <dbReference type="SAM" id="MobiDB-lite"/>
    </source>
</evidence>
<dbReference type="PANTHER" id="PTHR15741:SF27">
    <property type="entry name" value="TRANSCRIPTION FACTOR AP-4"/>
    <property type="match status" value="1"/>
</dbReference>
<feature type="compositionally biased region" description="Polar residues" evidence="6">
    <location>
        <begin position="145"/>
        <end position="161"/>
    </location>
</feature>
<dbReference type="GO" id="GO:0000978">
    <property type="term" value="F:RNA polymerase II cis-regulatory region sequence-specific DNA binding"/>
    <property type="evidence" value="ECO:0007669"/>
    <property type="project" value="TreeGrafter"/>
</dbReference>
<organism evidence="8 9">
    <name type="scientific">Absidia repens</name>
    <dbReference type="NCBI Taxonomy" id="90262"/>
    <lineage>
        <taxon>Eukaryota</taxon>
        <taxon>Fungi</taxon>
        <taxon>Fungi incertae sedis</taxon>
        <taxon>Mucoromycota</taxon>
        <taxon>Mucoromycotina</taxon>
        <taxon>Mucoromycetes</taxon>
        <taxon>Mucorales</taxon>
        <taxon>Cunninghamellaceae</taxon>
        <taxon>Absidia</taxon>
    </lineage>
</organism>
<dbReference type="EMBL" id="MCGE01000042">
    <property type="protein sequence ID" value="ORZ05763.1"/>
    <property type="molecule type" value="Genomic_DNA"/>
</dbReference>
<dbReference type="SUPFAM" id="SSF47459">
    <property type="entry name" value="HLH, helix-loop-helix DNA-binding domain"/>
    <property type="match status" value="1"/>
</dbReference>
<feature type="region of interest" description="Disordered" evidence="6">
    <location>
        <begin position="145"/>
        <end position="178"/>
    </location>
</feature>
<keyword evidence="4" id="KW-0804">Transcription</keyword>
<evidence type="ECO:0000256" key="2">
    <source>
        <dbReference type="ARBA" id="ARBA00023015"/>
    </source>
</evidence>
<name>A0A1X2HZ34_9FUNG</name>
<feature type="domain" description="BHLH" evidence="7">
    <location>
        <begin position="187"/>
        <end position="238"/>
    </location>
</feature>
<dbReference type="STRING" id="90262.A0A1X2HZ34"/>
<keyword evidence="5" id="KW-0539">Nucleus</keyword>
<keyword evidence="9" id="KW-1185">Reference proteome</keyword>
<dbReference type="Gene3D" id="4.10.280.10">
    <property type="entry name" value="Helix-loop-helix DNA-binding domain"/>
    <property type="match status" value="1"/>
</dbReference>
<feature type="compositionally biased region" description="Low complexity" evidence="6">
    <location>
        <begin position="11"/>
        <end position="22"/>
    </location>
</feature>
<evidence type="ECO:0000256" key="4">
    <source>
        <dbReference type="ARBA" id="ARBA00023163"/>
    </source>
</evidence>
<comment type="caution">
    <text evidence="8">The sequence shown here is derived from an EMBL/GenBank/DDBJ whole genome shotgun (WGS) entry which is preliminary data.</text>
</comment>
<feature type="region of interest" description="Disordered" evidence="6">
    <location>
        <begin position="34"/>
        <end position="53"/>
    </location>
</feature>
<reference evidence="8 9" key="1">
    <citation type="submission" date="2016-07" db="EMBL/GenBank/DDBJ databases">
        <title>Pervasive Adenine N6-methylation of Active Genes in Fungi.</title>
        <authorList>
            <consortium name="DOE Joint Genome Institute"/>
            <person name="Mondo S.J."/>
            <person name="Dannebaum R.O."/>
            <person name="Kuo R.C."/>
            <person name="Labutti K."/>
            <person name="Haridas S."/>
            <person name="Kuo A."/>
            <person name="Salamov A."/>
            <person name="Ahrendt S.R."/>
            <person name="Lipzen A."/>
            <person name="Sullivan W."/>
            <person name="Andreopoulos W.B."/>
            <person name="Clum A."/>
            <person name="Lindquist E."/>
            <person name="Daum C."/>
            <person name="Ramamoorthy G.K."/>
            <person name="Gryganskyi A."/>
            <person name="Culley D."/>
            <person name="Magnuson J.K."/>
            <person name="James T.Y."/>
            <person name="O'Malley M.A."/>
            <person name="Stajich J.E."/>
            <person name="Spatafora J.W."/>
            <person name="Visel A."/>
            <person name="Grigoriev I.V."/>
        </authorList>
    </citation>
    <scope>NUCLEOTIDE SEQUENCE [LARGE SCALE GENOMIC DNA]</scope>
    <source>
        <strain evidence="8 9">NRRL 1336</strain>
    </source>
</reference>
<dbReference type="GO" id="GO:0000981">
    <property type="term" value="F:DNA-binding transcription factor activity, RNA polymerase II-specific"/>
    <property type="evidence" value="ECO:0007669"/>
    <property type="project" value="TreeGrafter"/>
</dbReference>
<comment type="subcellular location">
    <subcellularLocation>
        <location evidence="1">Nucleus</location>
    </subcellularLocation>
</comment>
<dbReference type="Proteomes" id="UP000193560">
    <property type="component" value="Unassembled WGS sequence"/>
</dbReference>
<evidence type="ECO:0000256" key="1">
    <source>
        <dbReference type="ARBA" id="ARBA00004123"/>
    </source>
</evidence>
<evidence type="ECO:0000256" key="5">
    <source>
        <dbReference type="ARBA" id="ARBA00023242"/>
    </source>
</evidence>
<dbReference type="SMART" id="SM00353">
    <property type="entry name" value="HLH"/>
    <property type="match status" value="1"/>
</dbReference>
<accession>A0A1X2HZ34</accession>
<evidence type="ECO:0000256" key="3">
    <source>
        <dbReference type="ARBA" id="ARBA00023125"/>
    </source>
</evidence>
<dbReference type="OrthoDB" id="5778525at2759"/>
<sequence length="454" mass="51045">MDPEYDPSHKTSSITSTTSTSSWDTLPSLTASSHCDINSPSMNEQSMLDVESSLTDNDGGLTSLFDDISPLNKNGDAISYNKAPVSYFLDHIPIDGKTASCTTSTLSYEVDSPIFLRQSREIPISHSTAIKQTIKQKALSTVQTETKSEQQVIDASTSKHTNNSDDEDGTSASGKFKYSRDLLSKEEKRANHIASEQKRRNNIRTGFREMIEIIPTLRNINNSKSTILFKAVEYIRHLDKCNHKLRNKLSTLQGRVKVEGCNGNLMHGPHHLLRRRHSHYANEHHIKRTRPNNQQEQQLSLRSRALTALLLQQNQQKQFEVLQKQVRYQQELLTRYNISTTDADFSHGYHRHLHTSERPASLYSSMSIPLDHPPMSVTSISTSSSLSQRHPSVYDQLQRNIQHRPSTPALVMPNTIERGSSPSFADSPAGVSSFNIPADNEFSINLTTTSQIHP</sequence>
<dbReference type="GO" id="GO:0005634">
    <property type="term" value="C:nucleus"/>
    <property type="evidence" value="ECO:0007669"/>
    <property type="project" value="UniProtKB-SubCell"/>
</dbReference>
<dbReference type="InterPro" id="IPR036638">
    <property type="entry name" value="HLH_DNA-bd_sf"/>
</dbReference>
<proteinExistence type="predicted"/>
<dbReference type="GO" id="GO:0046983">
    <property type="term" value="F:protein dimerization activity"/>
    <property type="evidence" value="ECO:0007669"/>
    <property type="project" value="InterPro"/>
</dbReference>